<dbReference type="InterPro" id="IPR025966">
    <property type="entry name" value="OppC_N"/>
</dbReference>
<feature type="transmembrane region" description="Helical" evidence="7">
    <location>
        <begin position="121"/>
        <end position="149"/>
    </location>
</feature>
<evidence type="ECO:0000256" key="6">
    <source>
        <dbReference type="ARBA" id="ARBA00023136"/>
    </source>
</evidence>
<dbReference type="EMBL" id="CP018632">
    <property type="protein sequence ID" value="ASJ74208.1"/>
    <property type="molecule type" value="Genomic_DNA"/>
</dbReference>
<keyword evidence="4 7" id="KW-0812">Transmembrane</keyword>
<protein>
    <submittedName>
        <fullName evidence="9">Oligopeptide transport system permease protein OppC</fullName>
    </submittedName>
</protein>
<comment type="subcellular location">
    <subcellularLocation>
        <location evidence="1 7">Cell membrane</location>
        <topology evidence="1 7">Multi-pass membrane protein</topology>
    </subcellularLocation>
</comment>
<dbReference type="InterPro" id="IPR000515">
    <property type="entry name" value="MetI-like"/>
</dbReference>
<dbReference type="Proteomes" id="UP000250079">
    <property type="component" value="Chromosome"/>
</dbReference>
<sequence length="325" mass="35317">MHVDFTARLYNRSAPIHPEGSTTTGNLYSIPIFPRPERRGILGIEGMKDFWMRYSQNRGAVIGLFILLFIVIIAISAPFLFPQSPWKMVQRPFLAPFSTDGLPLGTDALGRNVLAGLAHGAYVSLIVGLVSTIAALAIGIPMGAIAGYFGGRVDDLMMRFTEFFQSIPSFALAIVLLVIFQPSLLFIILAIAIVSWPPVARLVRGEVLSLRTREFVEAATLSGLSHTSIILRHILPNALPPIIVLASLMVATAILLESSLSFLGLGDPNVMSWGFMIGAARTVMRTAWWLSFIPGVAILLTVLSLNLIGEGLNDALNPRLTRRGQ</sequence>
<reference evidence="9 10" key="1">
    <citation type="submission" date="2016-12" db="EMBL/GenBank/DDBJ databases">
        <authorList>
            <person name="Song W.-J."/>
            <person name="Kurnit D.M."/>
        </authorList>
    </citation>
    <scope>NUCLEOTIDE SEQUENCE [LARGE SCALE GENOMIC DNA]</scope>
    <source>
        <strain evidence="9 10">IMCC3135</strain>
    </source>
</reference>
<dbReference type="Pfam" id="PF12911">
    <property type="entry name" value="OppC_N"/>
    <property type="match status" value="1"/>
</dbReference>
<keyword evidence="3" id="KW-1003">Cell membrane</keyword>
<dbReference type="PROSITE" id="PS50928">
    <property type="entry name" value="ABC_TM1"/>
    <property type="match status" value="1"/>
</dbReference>
<dbReference type="GO" id="GO:0055085">
    <property type="term" value="P:transmembrane transport"/>
    <property type="evidence" value="ECO:0007669"/>
    <property type="project" value="InterPro"/>
</dbReference>
<evidence type="ECO:0000256" key="5">
    <source>
        <dbReference type="ARBA" id="ARBA00022989"/>
    </source>
</evidence>
<keyword evidence="10" id="KW-1185">Reference proteome</keyword>
<evidence type="ECO:0000256" key="2">
    <source>
        <dbReference type="ARBA" id="ARBA00022448"/>
    </source>
</evidence>
<evidence type="ECO:0000256" key="1">
    <source>
        <dbReference type="ARBA" id="ARBA00004651"/>
    </source>
</evidence>
<dbReference type="Pfam" id="PF00528">
    <property type="entry name" value="BPD_transp_1"/>
    <property type="match status" value="1"/>
</dbReference>
<dbReference type="PANTHER" id="PTHR43386:SF1">
    <property type="entry name" value="D,D-DIPEPTIDE TRANSPORT SYSTEM PERMEASE PROTEIN DDPC-RELATED"/>
    <property type="match status" value="1"/>
</dbReference>
<evidence type="ECO:0000313" key="9">
    <source>
        <dbReference type="EMBL" id="ASJ74208.1"/>
    </source>
</evidence>
<feature type="domain" description="ABC transmembrane type-1" evidence="8">
    <location>
        <begin position="121"/>
        <end position="309"/>
    </location>
</feature>
<dbReference type="InterPro" id="IPR035906">
    <property type="entry name" value="MetI-like_sf"/>
</dbReference>
<keyword evidence="6 7" id="KW-0472">Membrane</keyword>
<dbReference type="Gene3D" id="1.10.3720.10">
    <property type="entry name" value="MetI-like"/>
    <property type="match status" value="1"/>
</dbReference>
<dbReference type="AlphaFoldDB" id="A0A2Z2NWT4"/>
<evidence type="ECO:0000256" key="4">
    <source>
        <dbReference type="ARBA" id="ARBA00022692"/>
    </source>
</evidence>
<feature type="transmembrane region" description="Helical" evidence="7">
    <location>
        <begin position="242"/>
        <end position="266"/>
    </location>
</feature>
<accession>A0A2Z2NWT4</accession>
<feature type="transmembrane region" description="Helical" evidence="7">
    <location>
        <begin position="60"/>
        <end position="81"/>
    </location>
</feature>
<proteinExistence type="inferred from homology"/>
<keyword evidence="5 7" id="KW-1133">Transmembrane helix</keyword>
<dbReference type="SUPFAM" id="SSF161098">
    <property type="entry name" value="MetI-like"/>
    <property type="match status" value="1"/>
</dbReference>
<evidence type="ECO:0000256" key="3">
    <source>
        <dbReference type="ARBA" id="ARBA00022475"/>
    </source>
</evidence>
<keyword evidence="2 7" id="KW-0813">Transport</keyword>
<name>A0A2Z2NWT4_9GAMM</name>
<feature type="transmembrane region" description="Helical" evidence="7">
    <location>
        <begin position="286"/>
        <end position="309"/>
    </location>
</feature>
<organism evidence="9 10">
    <name type="scientific">Granulosicoccus antarcticus IMCC3135</name>
    <dbReference type="NCBI Taxonomy" id="1192854"/>
    <lineage>
        <taxon>Bacteria</taxon>
        <taxon>Pseudomonadati</taxon>
        <taxon>Pseudomonadota</taxon>
        <taxon>Gammaproteobacteria</taxon>
        <taxon>Chromatiales</taxon>
        <taxon>Granulosicoccaceae</taxon>
        <taxon>Granulosicoccus</taxon>
    </lineage>
</organism>
<evidence type="ECO:0000256" key="7">
    <source>
        <dbReference type="RuleBase" id="RU363032"/>
    </source>
</evidence>
<dbReference type="PANTHER" id="PTHR43386">
    <property type="entry name" value="OLIGOPEPTIDE TRANSPORT SYSTEM PERMEASE PROTEIN APPC"/>
    <property type="match status" value="1"/>
</dbReference>
<evidence type="ECO:0000313" key="10">
    <source>
        <dbReference type="Proteomes" id="UP000250079"/>
    </source>
</evidence>
<feature type="transmembrane region" description="Helical" evidence="7">
    <location>
        <begin position="170"/>
        <end position="195"/>
    </location>
</feature>
<evidence type="ECO:0000259" key="8">
    <source>
        <dbReference type="PROSITE" id="PS50928"/>
    </source>
</evidence>
<dbReference type="InterPro" id="IPR050366">
    <property type="entry name" value="BP-dependent_transpt_permease"/>
</dbReference>
<gene>
    <name evidence="9" type="primary">oppC_3</name>
    <name evidence="9" type="ORF">IMCC3135_20655</name>
</gene>
<comment type="similarity">
    <text evidence="7">Belongs to the binding-protein-dependent transport system permease family.</text>
</comment>
<dbReference type="CDD" id="cd06261">
    <property type="entry name" value="TM_PBP2"/>
    <property type="match status" value="1"/>
</dbReference>
<dbReference type="KEGG" id="gai:IMCC3135_20655"/>
<dbReference type="GO" id="GO:0005886">
    <property type="term" value="C:plasma membrane"/>
    <property type="evidence" value="ECO:0007669"/>
    <property type="project" value="UniProtKB-SubCell"/>
</dbReference>